<name>A0A2T5B5W3_MYCDI</name>
<sequence>MTRASDFRLFRLTTLLCCALGAGVPFAFAQDAPKPEAAQADNSGEHAGGDAVPAMVPNAARPDAAEPATALPGIPGAPADSTTSPAKAGPAEAAVGDENAAGLDGPAPDSRASRLLEPTGESEPVGRLTPKDGNPALGDGKTLQAPSEGLGVLDRMGVPLPELPAEKAYSGKIDEAYGAFQRGLYLTAMELAIPRAEAGDAAAQTLVAELFNQGFGVKRDRKQAAFWYKQAAEGGDPAGMFKYALLLMEGRVVPRDRKAADNFMKQAADAGNASAQFNYGQMLVADMPGEKGLRAALPYYEKSAEQGIADAQYALSQLYTNLTGLPPEKTRRAREWLVRAARAGFDTAQLDLGIWLVNGIAGERDNEAGFGWLSRAANGGNVVAQNRLAYLYINAIGTRPDPVEAGKWFVLSRRAGLHDPGLEDFYLGLTDEQQKAAISAANKFRRR</sequence>
<dbReference type="Proteomes" id="UP000241247">
    <property type="component" value="Unassembled WGS sequence"/>
</dbReference>
<dbReference type="PANTHER" id="PTHR11102">
    <property type="entry name" value="SEL-1-LIKE PROTEIN"/>
    <property type="match status" value="1"/>
</dbReference>
<gene>
    <name evidence="3" type="ORF">C7449_105276</name>
</gene>
<reference evidence="3 4" key="1">
    <citation type="submission" date="2018-04" db="EMBL/GenBank/DDBJ databases">
        <title>Genomic Encyclopedia of Type Strains, Phase IV (KMG-IV): sequencing the most valuable type-strain genomes for metagenomic binning, comparative biology and taxonomic classification.</title>
        <authorList>
            <person name="Goeker M."/>
        </authorList>
    </citation>
    <scope>NUCLEOTIDE SEQUENCE [LARGE SCALE GENOMIC DNA]</scope>
    <source>
        <strain evidence="3 4">DSM 7138</strain>
    </source>
</reference>
<evidence type="ECO:0000256" key="1">
    <source>
        <dbReference type="SAM" id="MobiDB-lite"/>
    </source>
</evidence>
<dbReference type="Gene3D" id="1.25.40.10">
    <property type="entry name" value="Tetratricopeptide repeat domain"/>
    <property type="match status" value="2"/>
</dbReference>
<feature type="region of interest" description="Disordered" evidence="1">
    <location>
        <begin position="35"/>
        <end position="148"/>
    </location>
</feature>
<dbReference type="SUPFAM" id="SSF81901">
    <property type="entry name" value="HCP-like"/>
    <property type="match status" value="1"/>
</dbReference>
<accession>A0A2T5B5W3</accession>
<dbReference type="SMART" id="SM00671">
    <property type="entry name" value="SEL1"/>
    <property type="match status" value="6"/>
</dbReference>
<feature type="signal peptide" evidence="2">
    <location>
        <begin position="1"/>
        <end position="29"/>
    </location>
</feature>
<dbReference type="AlphaFoldDB" id="A0A2T5B5W3"/>
<protein>
    <recommendedName>
        <fullName evidence="5">TPR repeat protein</fullName>
    </recommendedName>
</protein>
<organism evidence="3 4">
    <name type="scientific">Mycoplana dimorpha</name>
    <dbReference type="NCBI Taxonomy" id="28320"/>
    <lineage>
        <taxon>Bacteria</taxon>
        <taxon>Pseudomonadati</taxon>
        <taxon>Pseudomonadota</taxon>
        <taxon>Alphaproteobacteria</taxon>
        <taxon>Hyphomicrobiales</taxon>
        <taxon>Rhizobiaceae</taxon>
        <taxon>Mycoplana</taxon>
    </lineage>
</organism>
<dbReference type="InterPro" id="IPR006597">
    <property type="entry name" value="Sel1-like"/>
</dbReference>
<evidence type="ECO:0000313" key="3">
    <source>
        <dbReference type="EMBL" id="PTM94375.1"/>
    </source>
</evidence>
<keyword evidence="2" id="KW-0732">Signal</keyword>
<evidence type="ECO:0000256" key="2">
    <source>
        <dbReference type="SAM" id="SignalP"/>
    </source>
</evidence>
<comment type="caution">
    <text evidence="3">The sequence shown here is derived from an EMBL/GenBank/DDBJ whole genome shotgun (WGS) entry which is preliminary data.</text>
</comment>
<dbReference type="EMBL" id="PZZZ01000005">
    <property type="protein sequence ID" value="PTM94375.1"/>
    <property type="molecule type" value="Genomic_DNA"/>
</dbReference>
<evidence type="ECO:0000313" key="4">
    <source>
        <dbReference type="Proteomes" id="UP000241247"/>
    </source>
</evidence>
<dbReference type="InterPro" id="IPR050767">
    <property type="entry name" value="Sel1_AlgK"/>
</dbReference>
<dbReference type="PANTHER" id="PTHR11102:SF160">
    <property type="entry name" value="ERAD-ASSOCIATED E3 UBIQUITIN-PROTEIN LIGASE COMPONENT HRD3"/>
    <property type="match status" value="1"/>
</dbReference>
<keyword evidence="4" id="KW-1185">Reference proteome</keyword>
<feature type="compositionally biased region" description="Low complexity" evidence="1">
    <location>
        <begin position="57"/>
        <end position="70"/>
    </location>
</feature>
<dbReference type="Pfam" id="PF08238">
    <property type="entry name" value="Sel1"/>
    <property type="match status" value="6"/>
</dbReference>
<feature type="chain" id="PRO_5015468339" description="TPR repeat protein" evidence="2">
    <location>
        <begin position="30"/>
        <end position="447"/>
    </location>
</feature>
<evidence type="ECO:0008006" key="5">
    <source>
        <dbReference type="Google" id="ProtNLM"/>
    </source>
</evidence>
<proteinExistence type="predicted"/>
<dbReference type="InterPro" id="IPR011990">
    <property type="entry name" value="TPR-like_helical_dom_sf"/>
</dbReference>